<sequence length="302" mass="33806">MNENTNKPLGFGEILDQTFRIIKTRFKTLFMITFLIMVPVLAIQALILSLSGRSFFTSVESGQNILDQLISGADAVSTTTIQEDLLTILANFFLIIAMPLIAGAIIWTVKVTRESETIPVTKDMIKRALSRYWPMFWSTLLWCLILVGLLVPVFMVIGFSAISFVLNPIFGAILMFLLSIGAFIGIGLLMTRWSLYLPVVLFEQAAPGLSKSWQLTKRQTWKFFGLIIILSIITGIVTAILQLPLIFLGNSVLFHLLNNIISLITSIVLFVGYAVMYFDSTTRQEATDLKEMISEYQVTDPS</sequence>
<dbReference type="OrthoDB" id="2375893at2"/>
<keyword evidence="1" id="KW-0472">Membrane</keyword>
<evidence type="ECO:0000313" key="2">
    <source>
        <dbReference type="EMBL" id="GAE94979.1"/>
    </source>
</evidence>
<accession>W4VQF0</accession>
<keyword evidence="3" id="KW-1185">Reference proteome</keyword>
<feature type="transmembrane region" description="Helical" evidence="1">
    <location>
        <begin position="132"/>
        <end position="157"/>
    </location>
</feature>
<organism evidence="2 3">
    <name type="scientific">Gracilibacillus boraciitolerans JCM 21714</name>
    <dbReference type="NCBI Taxonomy" id="1298598"/>
    <lineage>
        <taxon>Bacteria</taxon>
        <taxon>Bacillati</taxon>
        <taxon>Bacillota</taxon>
        <taxon>Bacilli</taxon>
        <taxon>Bacillales</taxon>
        <taxon>Bacillaceae</taxon>
        <taxon>Gracilibacillus</taxon>
    </lineage>
</organism>
<dbReference type="STRING" id="1298598.JCM21714_4180"/>
<evidence type="ECO:0000313" key="3">
    <source>
        <dbReference type="Proteomes" id="UP000019102"/>
    </source>
</evidence>
<dbReference type="RefSeq" id="WP_035725654.1">
    <property type="nucleotide sequence ID" value="NZ_BAVS01000035.1"/>
</dbReference>
<dbReference type="eggNOG" id="ENOG502ZS1Z">
    <property type="taxonomic scope" value="Bacteria"/>
</dbReference>
<dbReference type="PANTHER" id="PTHR33133:SF1">
    <property type="entry name" value="EXPRESSED PROTEIN-RELATED"/>
    <property type="match status" value="1"/>
</dbReference>
<reference evidence="2 3" key="1">
    <citation type="journal article" date="2014" name="Genome Announc.">
        <title>Draft Genome Sequence of the Boron-Tolerant and Moderately Halotolerant Bacterium Gracilibacillus boraciitolerans JCM 21714T.</title>
        <authorList>
            <person name="Ahmed I."/>
            <person name="Oshima K."/>
            <person name="Suda W."/>
            <person name="Kitamura K."/>
            <person name="Iida T."/>
            <person name="Ohmori Y."/>
            <person name="Fujiwara T."/>
            <person name="Hattori M."/>
            <person name="Ohkuma M."/>
        </authorList>
    </citation>
    <scope>NUCLEOTIDE SEQUENCE [LARGE SCALE GENOMIC DNA]</scope>
    <source>
        <strain evidence="2 3">JCM 21714</strain>
    </source>
</reference>
<feature type="transmembrane region" description="Helical" evidence="1">
    <location>
        <begin position="169"/>
        <end position="189"/>
    </location>
</feature>
<feature type="transmembrane region" description="Helical" evidence="1">
    <location>
        <begin position="223"/>
        <end position="248"/>
    </location>
</feature>
<comment type="caution">
    <text evidence="2">The sequence shown here is derived from an EMBL/GenBank/DDBJ whole genome shotgun (WGS) entry which is preliminary data.</text>
</comment>
<dbReference type="AlphaFoldDB" id="W4VQF0"/>
<name>W4VQF0_9BACI</name>
<proteinExistence type="predicted"/>
<feature type="transmembrane region" description="Helical" evidence="1">
    <location>
        <begin position="260"/>
        <end position="278"/>
    </location>
</feature>
<keyword evidence="1" id="KW-1133">Transmembrane helix</keyword>
<feature type="transmembrane region" description="Helical" evidence="1">
    <location>
        <begin position="88"/>
        <end position="111"/>
    </location>
</feature>
<evidence type="ECO:0000256" key="1">
    <source>
        <dbReference type="SAM" id="Phobius"/>
    </source>
</evidence>
<feature type="transmembrane region" description="Helical" evidence="1">
    <location>
        <begin position="29"/>
        <end position="50"/>
    </location>
</feature>
<dbReference type="Proteomes" id="UP000019102">
    <property type="component" value="Unassembled WGS sequence"/>
</dbReference>
<protein>
    <submittedName>
        <fullName evidence="2">Integral membrane protein</fullName>
    </submittedName>
</protein>
<dbReference type="EMBL" id="BAVS01000035">
    <property type="protein sequence ID" value="GAE94979.1"/>
    <property type="molecule type" value="Genomic_DNA"/>
</dbReference>
<keyword evidence="1" id="KW-0812">Transmembrane</keyword>
<dbReference type="PANTHER" id="PTHR33133">
    <property type="entry name" value="OS08G0107100 PROTEIN-RELATED"/>
    <property type="match status" value="1"/>
</dbReference>
<gene>
    <name evidence="2" type="ORF">JCM21714_4180</name>
</gene>